<evidence type="ECO:0000313" key="2">
    <source>
        <dbReference type="EMBL" id="QIW96167.1"/>
    </source>
</evidence>
<dbReference type="AlphaFoldDB" id="A0A6H0XNH3"/>
<keyword evidence="3" id="KW-1185">Reference proteome</keyword>
<sequence>MATGESKAFGKLLISTLCISIFAELHHLDLELALSTHSSTILLHVVNGLRHALLAQDRILKAAIQTRMDAVRDAESTAEQCLASVKACRKLAVEVVVDGSTWNVPLEKTLQQQWRTTVGLLFILVQSLPMDEPLNVLSLLDIQSEQQPKAKASSSRSSANKPTTDDGPHVNTRQAQKRESTRSKDYKSRIIALALPKAAKEGDVVTIQVYRESSGGDLVVSDAKVKVVTKPKDVRVERPQSSVVKLLSSGSKFFRLSWRKDDSAGGSSHSPPKYEDVVVKRKDWTDKEIV</sequence>
<reference evidence="2 3" key="1">
    <citation type="journal article" date="2016" name="Sci. Rep.">
        <title>Peltaster fructicola genome reveals evolution from an invasive phytopathogen to an ectophytic parasite.</title>
        <authorList>
            <person name="Xu C."/>
            <person name="Chen H."/>
            <person name="Gleason M.L."/>
            <person name="Xu J.R."/>
            <person name="Liu H."/>
            <person name="Zhang R."/>
            <person name="Sun G."/>
        </authorList>
    </citation>
    <scope>NUCLEOTIDE SEQUENCE [LARGE SCALE GENOMIC DNA]</scope>
    <source>
        <strain evidence="2 3">LNHT1506</strain>
    </source>
</reference>
<gene>
    <name evidence="2" type="ORF">AMS68_001685</name>
</gene>
<feature type="compositionally biased region" description="Low complexity" evidence="1">
    <location>
        <begin position="149"/>
        <end position="161"/>
    </location>
</feature>
<dbReference type="EMBL" id="CP051139">
    <property type="protein sequence ID" value="QIW96167.1"/>
    <property type="molecule type" value="Genomic_DNA"/>
</dbReference>
<evidence type="ECO:0000256" key="1">
    <source>
        <dbReference type="SAM" id="MobiDB-lite"/>
    </source>
</evidence>
<name>A0A6H0XNH3_9PEZI</name>
<dbReference type="Proteomes" id="UP000503462">
    <property type="component" value="Chromosome 1"/>
</dbReference>
<evidence type="ECO:0000313" key="3">
    <source>
        <dbReference type="Proteomes" id="UP000503462"/>
    </source>
</evidence>
<protein>
    <submittedName>
        <fullName evidence="2">Uncharacterized protein</fullName>
    </submittedName>
</protein>
<feature type="region of interest" description="Disordered" evidence="1">
    <location>
        <begin position="148"/>
        <end position="184"/>
    </location>
</feature>
<organism evidence="2 3">
    <name type="scientific">Peltaster fructicola</name>
    <dbReference type="NCBI Taxonomy" id="286661"/>
    <lineage>
        <taxon>Eukaryota</taxon>
        <taxon>Fungi</taxon>
        <taxon>Dikarya</taxon>
        <taxon>Ascomycota</taxon>
        <taxon>Pezizomycotina</taxon>
        <taxon>Dothideomycetes</taxon>
        <taxon>Dothideomycetes incertae sedis</taxon>
        <taxon>Peltaster</taxon>
    </lineage>
</organism>
<proteinExistence type="predicted"/>
<accession>A0A6H0XNH3</accession>